<proteinExistence type="predicted"/>
<evidence type="ECO:0000313" key="1">
    <source>
        <dbReference type="EMBL" id="KKK77160.1"/>
    </source>
</evidence>
<sequence length="107" mass="11670">MRDPTLYEPKGRFASKFCEVVSIDHYDQFVELMGDFAAAYTGWPNDSLIIIIVNSTHVFTATNTLYTNVSANEIPTNNGYTQAEVLAAVTSSQPAAGVWMLDATDAS</sequence>
<dbReference type="AlphaFoldDB" id="A0A0F8YTP4"/>
<comment type="caution">
    <text evidence="1">The sequence shown here is derived from an EMBL/GenBank/DDBJ whole genome shotgun (WGS) entry which is preliminary data.</text>
</comment>
<gene>
    <name evidence="1" type="ORF">LCGC14_2856440</name>
</gene>
<accession>A0A0F8YTP4</accession>
<organism evidence="1">
    <name type="scientific">marine sediment metagenome</name>
    <dbReference type="NCBI Taxonomy" id="412755"/>
    <lineage>
        <taxon>unclassified sequences</taxon>
        <taxon>metagenomes</taxon>
        <taxon>ecological metagenomes</taxon>
    </lineage>
</organism>
<feature type="non-terminal residue" evidence="1">
    <location>
        <position position="107"/>
    </location>
</feature>
<name>A0A0F8YTP4_9ZZZZ</name>
<reference evidence="1" key="1">
    <citation type="journal article" date="2015" name="Nature">
        <title>Complex archaea that bridge the gap between prokaryotes and eukaryotes.</title>
        <authorList>
            <person name="Spang A."/>
            <person name="Saw J.H."/>
            <person name="Jorgensen S.L."/>
            <person name="Zaremba-Niedzwiedzka K."/>
            <person name="Martijn J."/>
            <person name="Lind A.E."/>
            <person name="van Eijk R."/>
            <person name="Schleper C."/>
            <person name="Guy L."/>
            <person name="Ettema T.J."/>
        </authorList>
    </citation>
    <scope>NUCLEOTIDE SEQUENCE</scope>
</reference>
<dbReference type="EMBL" id="LAZR01055089">
    <property type="protein sequence ID" value="KKK77160.1"/>
    <property type="molecule type" value="Genomic_DNA"/>
</dbReference>
<protein>
    <submittedName>
        <fullName evidence="1">Uncharacterized protein</fullName>
    </submittedName>
</protein>